<dbReference type="SUPFAM" id="SSF46689">
    <property type="entry name" value="Homeodomain-like"/>
    <property type="match status" value="1"/>
</dbReference>
<protein>
    <submittedName>
        <fullName evidence="8">Homeobox protein knotted-1-like 1</fullName>
    </submittedName>
</protein>
<dbReference type="InterPro" id="IPR050224">
    <property type="entry name" value="TALE_homeobox"/>
</dbReference>
<dbReference type="CDD" id="cd00086">
    <property type="entry name" value="homeodomain"/>
    <property type="match status" value="1"/>
</dbReference>
<dbReference type="InterPro" id="IPR008422">
    <property type="entry name" value="KN_HD"/>
</dbReference>
<dbReference type="OrthoDB" id="10056939at2759"/>
<gene>
    <name evidence="8" type="ORF">G2W53_023427</name>
</gene>
<dbReference type="EMBL" id="JAAIUW010000008">
    <property type="protein sequence ID" value="KAF7817972.1"/>
    <property type="molecule type" value="Genomic_DNA"/>
</dbReference>
<dbReference type="InterPro" id="IPR001356">
    <property type="entry name" value="HD"/>
</dbReference>
<evidence type="ECO:0000256" key="4">
    <source>
        <dbReference type="ARBA" id="ARBA00023242"/>
    </source>
</evidence>
<feature type="region of interest" description="Disordered" evidence="6">
    <location>
        <begin position="1"/>
        <end position="36"/>
    </location>
</feature>
<sequence length="159" mass="18154">MEDVERFKPRLSCSQDAHHLSPSEPLDAHPQMPDPDHQLIKTQIANHPLYPNLLSAYIQCRKVGAPPQLSSLLEEISRQNHPTIPIGDDPELDHFMEEEKVKLSEVSGLNQKQINNWFINQRKRHWKPSEDMRFGIMGVSAGSVYFDSLPPPPPQSHHS</sequence>
<feature type="DNA-binding region" description="Homeobox" evidence="5">
    <location>
        <begin position="99"/>
        <end position="129"/>
    </location>
</feature>
<proteinExistence type="predicted"/>
<dbReference type="GO" id="GO:0003677">
    <property type="term" value="F:DNA binding"/>
    <property type="evidence" value="ECO:0007669"/>
    <property type="project" value="UniProtKB-UniRule"/>
</dbReference>
<feature type="domain" description="Homeobox" evidence="7">
    <location>
        <begin position="97"/>
        <end position="128"/>
    </location>
</feature>
<keyword evidence="4 5" id="KW-0539">Nucleus</keyword>
<name>A0A834WCY4_9FABA</name>
<dbReference type="PROSITE" id="PS00027">
    <property type="entry name" value="HOMEOBOX_1"/>
    <property type="match status" value="1"/>
</dbReference>
<dbReference type="InterPro" id="IPR017970">
    <property type="entry name" value="Homeobox_CS"/>
</dbReference>
<organism evidence="8 9">
    <name type="scientific">Senna tora</name>
    <dbReference type="NCBI Taxonomy" id="362788"/>
    <lineage>
        <taxon>Eukaryota</taxon>
        <taxon>Viridiplantae</taxon>
        <taxon>Streptophyta</taxon>
        <taxon>Embryophyta</taxon>
        <taxon>Tracheophyta</taxon>
        <taxon>Spermatophyta</taxon>
        <taxon>Magnoliopsida</taxon>
        <taxon>eudicotyledons</taxon>
        <taxon>Gunneridae</taxon>
        <taxon>Pentapetalae</taxon>
        <taxon>rosids</taxon>
        <taxon>fabids</taxon>
        <taxon>Fabales</taxon>
        <taxon>Fabaceae</taxon>
        <taxon>Caesalpinioideae</taxon>
        <taxon>Cassia clade</taxon>
        <taxon>Senna</taxon>
    </lineage>
</organism>
<dbReference type="PANTHER" id="PTHR11850">
    <property type="entry name" value="HOMEOBOX PROTEIN TRANSCRIPTION FACTORS"/>
    <property type="match status" value="1"/>
</dbReference>
<comment type="caution">
    <text evidence="8">The sequence shown here is derived from an EMBL/GenBank/DDBJ whole genome shotgun (WGS) entry which is preliminary data.</text>
</comment>
<dbReference type="GO" id="GO:0000981">
    <property type="term" value="F:DNA-binding transcription factor activity, RNA polymerase II-specific"/>
    <property type="evidence" value="ECO:0007669"/>
    <property type="project" value="InterPro"/>
</dbReference>
<evidence type="ECO:0000259" key="7">
    <source>
        <dbReference type="PROSITE" id="PS50071"/>
    </source>
</evidence>
<dbReference type="Gene3D" id="1.10.10.60">
    <property type="entry name" value="Homeodomain-like"/>
    <property type="match status" value="1"/>
</dbReference>
<dbReference type="Pfam" id="PF05920">
    <property type="entry name" value="Homeobox_KN"/>
    <property type="match status" value="1"/>
</dbReference>
<keyword evidence="3 5" id="KW-0371">Homeobox</keyword>
<evidence type="ECO:0000256" key="5">
    <source>
        <dbReference type="PROSITE-ProRule" id="PRU00108"/>
    </source>
</evidence>
<dbReference type="PROSITE" id="PS50071">
    <property type="entry name" value="HOMEOBOX_2"/>
    <property type="match status" value="1"/>
</dbReference>
<keyword evidence="9" id="KW-1185">Reference proteome</keyword>
<dbReference type="SMART" id="SM01255">
    <property type="entry name" value="KNOX1"/>
    <property type="match status" value="1"/>
</dbReference>
<dbReference type="InterPro" id="IPR009057">
    <property type="entry name" value="Homeodomain-like_sf"/>
</dbReference>
<evidence type="ECO:0000256" key="3">
    <source>
        <dbReference type="ARBA" id="ARBA00023155"/>
    </source>
</evidence>
<dbReference type="InterPro" id="IPR005540">
    <property type="entry name" value="KNOX1"/>
</dbReference>
<evidence type="ECO:0000256" key="1">
    <source>
        <dbReference type="ARBA" id="ARBA00004123"/>
    </source>
</evidence>
<evidence type="ECO:0000256" key="2">
    <source>
        <dbReference type="ARBA" id="ARBA00023125"/>
    </source>
</evidence>
<comment type="subcellular location">
    <subcellularLocation>
        <location evidence="1 5">Nucleus</location>
    </subcellularLocation>
</comment>
<evidence type="ECO:0000313" key="9">
    <source>
        <dbReference type="Proteomes" id="UP000634136"/>
    </source>
</evidence>
<dbReference type="Pfam" id="PF03790">
    <property type="entry name" value="KNOX1"/>
    <property type="match status" value="1"/>
</dbReference>
<accession>A0A834WCY4</accession>
<evidence type="ECO:0000256" key="6">
    <source>
        <dbReference type="SAM" id="MobiDB-lite"/>
    </source>
</evidence>
<dbReference type="GO" id="GO:0005634">
    <property type="term" value="C:nucleus"/>
    <property type="evidence" value="ECO:0007669"/>
    <property type="project" value="UniProtKB-SubCell"/>
</dbReference>
<reference evidence="8" key="1">
    <citation type="submission" date="2020-09" db="EMBL/GenBank/DDBJ databases">
        <title>Genome-Enabled Discovery of Anthraquinone Biosynthesis in Senna tora.</title>
        <authorList>
            <person name="Kang S.-H."/>
            <person name="Pandey R.P."/>
            <person name="Lee C.-M."/>
            <person name="Sim J.-S."/>
            <person name="Jeong J.-T."/>
            <person name="Choi B.-S."/>
            <person name="Jung M."/>
            <person name="Ginzburg D."/>
            <person name="Zhao K."/>
            <person name="Won S.Y."/>
            <person name="Oh T.-J."/>
            <person name="Yu Y."/>
            <person name="Kim N.-H."/>
            <person name="Lee O.R."/>
            <person name="Lee T.-H."/>
            <person name="Bashyal P."/>
            <person name="Kim T.-S."/>
            <person name="Lee W.-H."/>
            <person name="Kawkins C."/>
            <person name="Kim C.-K."/>
            <person name="Kim J.S."/>
            <person name="Ahn B.O."/>
            <person name="Rhee S.Y."/>
            <person name="Sohng J.K."/>
        </authorList>
    </citation>
    <scope>NUCLEOTIDE SEQUENCE</scope>
    <source>
        <tissue evidence="8">Leaf</tissue>
    </source>
</reference>
<dbReference type="AlphaFoldDB" id="A0A834WCY4"/>
<dbReference type="SMART" id="SM00389">
    <property type="entry name" value="HOX"/>
    <property type="match status" value="1"/>
</dbReference>
<keyword evidence="2 5" id="KW-0238">DNA-binding</keyword>
<evidence type="ECO:0000313" key="8">
    <source>
        <dbReference type="EMBL" id="KAF7817972.1"/>
    </source>
</evidence>
<dbReference type="Proteomes" id="UP000634136">
    <property type="component" value="Unassembled WGS sequence"/>
</dbReference>